<protein>
    <submittedName>
        <fullName evidence="1">Uncharacterized protein</fullName>
    </submittedName>
</protein>
<dbReference type="Proteomes" id="UP001162992">
    <property type="component" value="Chromosome 9"/>
</dbReference>
<evidence type="ECO:0000313" key="2">
    <source>
        <dbReference type="Proteomes" id="UP001162992"/>
    </source>
</evidence>
<name>A0ACC2CRI5_DIPCM</name>
<comment type="caution">
    <text evidence="1">The sequence shown here is derived from an EMBL/GenBank/DDBJ whole genome shotgun (WGS) entry which is preliminary data.</text>
</comment>
<accession>A0ACC2CRI5</accession>
<dbReference type="EMBL" id="CM055100">
    <property type="protein sequence ID" value="KAJ7544636.1"/>
    <property type="molecule type" value="Genomic_DNA"/>
</dbReference>
<sequence length="175" mass="19173">MPTALQPELWRSSRALMIGGGIGQITLPADRICFLVSMIDGDWGMRLGYWSAVASEGSFAGVVAFRHSPGDSISQKLSSNVDRISEAEIGLKFPYVPAKATDDTTPEKLPLDSKLTVPPVKSSRVHVGRHEMIGPWPRPNPLEVAVTHALLQWVQQEQRCSLQSTEIIVSTKNLN</sequence>
<keyword evidence="2" id="KW-1185">Reference proteome</keyword>
<reference evidence="2" key="1">
    <citation type="journal article" date="2024" name="Proc. Natl. Acad. Sci. U.S.A.">
        <title>Extraordinary preservation of gene collinearity over three hundred million years revealed in homosporous lycophytes.</title>
        <authorList>
            <person name="Li C."/>
            <person name="Wickell D."/>
            <person name="Kuo L.Y."/>
            <person name="Chen X."/>
            <person name="Nie B."/>
            <person name="Liao X."/>
            <person name="Peng D."/>
            <person name="Ji J."/>
            <person name="Jenkins J."/>
            <person name="Williams M."/>
            <person name="Shu S."/>
            <person name="Plott C."/>
            <person name="Barry K."/>
            <person name="Rajasekar S."/>
            <person name="Grimwood J."/>
            <person name="Han X."/>
            <person name="Sun S."/>
            <person name="Hou Z."/>
            <person name="He W."/>
            <person name="Dai G."/>
            <person name="Sun C."/>
            <person name="Schmutz J."/>
            <person name="Leebens-Mack J.H."/>
            <person name="Li F.W."/>
            <person name="Wang L."/>
        </authorList>
    </citation>
    <scope>NUCLEOTIDE SEQUENCE [LARGE SCALE GENOMIC DNA]</scope>
    <source>
        <strain evidence="2">cv. PW_Plant_1</strain>
    </source>
</reference>
<proteinExistence type="predicted"/>
<gene>
    <name evidence="1" type="ORF">O6H91_09G087200</name>
</gene>
<organism evidence="1 2">
    <name type="scientific">Diphasiastrum complanatum</name>
    <name type="common">Issler's clubmoss</name>
    <name type="synonym">Lycopodium complanatum</name>
    <dbReference type="NCBI Taxonomy" id="34168"/>
    <lineage>
        <taxon>Eukaryota</taxon>
        <taxon>Viridiplantae</taxon>
        <taxon>Streptophyta</taxon>
        <taxon>Embryophyta</taxon>
        <taxon>Tracheophyta</taxon>
        <taxon>Lycopodiopsida</taxon>
        <taxon>Lycopodiales</taxon>
        <taxon>Lycopodiaceae</taxon>
        <taxon>Lycopodioideae</taxon>
        <taxon>Diphasiastrum</taxon>
    </lineage>
</organism>
<evidence type="ECO:0000313" key="1">
    <source>
        <dbReference type="EMBL" id="KAJ7544636.1"/>
    </source>
</evidence>